<dbReference type="InterPro" id="IPR014266">
    <property type="entry name" value="PEP-CTERM_TPR_PrsT"/>
</dbReference>
<keyword evidence="1" id="KW-0677">Repeat</keyword>
<dbReference type="PANTHER" id="PTHR45586:SF1">
    <property type="entry name" value="LIPOPOLYSACCHARIDE ASSEMBLY PROTEIN B"/>
    <property type="match status" value="1"/>
</dbReference>
<feature type="repeat" description="TPR" evidence="3">
    <location>
        <begin position="186"/>
        <end position="219"/>
    </location>
</feature>
<dbReference type="Gene3D" id="1.25.40.10">
    <property type="entry name" value="Tetratricopeptide repeat domain"/>
    <property type="match status" value="7"/>
</dbReference>
<evidence type="ECO:0000256" key="4">
    <source>
        <dbReference type="SAM" id="MobiDB-lite"/>
    </source>
</evidence>
<dbReference type="InterPro" id="IPR051012">
    <property type="entry name" value="CellSynth/LPSAsmb/PSIAsmb"/>
</dbReference>
<evidence type="ECO:0000313" key="6">
    <source>
        <dbReference type="EMBL" id="AWI78054.1"/>
    </source>
</evidence>
<dbReference type="InterPro" id="IPR011990">
    <property type="entry name" value="TPR-like_helical_dom_sf"/>
</dbReference>
<feature type="repeat" description="TPR" evidence="3">
    <location>
        <begin position="118"/>
        <end position="151"/>
    </location>
</feature>
<dbReference type="EMBL" id="CP022188">
    <property type="protein sequence ID" value="AWI78054.1"/>
    <property type="molecule type" value="Genomic_DNA"/>
</dbReference>
<dbReference type="InterPro" id="IPR019734">
    <property type="entry name" value="TPR_rpt"/>
</dbReference>
<dbReference type="Pfam" id="PF14559">
    <property type="entry name" value="TPR_19"/>
    <property type="match status" value="1"/>
</dbReference>
<sequence length="943" mass="100225">MLVSAVLLAGCADSPEAMLESAKSYMAKDDLNAAVIQLKNALQEDGSLAEGRYLLGKINLEQGDMLGAVKEFERALQYGYPADTVTPLLARALLSSAEVDRVLKDFGSTTLTDTNAQAQLLGVLGEAHLVKADVPKARKAFESALELNSEDDLARVGLGRAKLFSGDAPGALAEAESVIARRADLAEAHVLLADVMMAQGNEAAAVTALKAAVKAEPDSVSQNFALVSLMLRQNDFEGAATQLEAMKKIAPKHPSTRYVQAFLDFRNGRLPEARDEILEVVKNAPEFLPARLLAGSVLVRMNEHTQARPHLSMVVARAPRQALARRLLAASHLATGEASRALEIIQPLLASPSLDAALAGLVGQIYLANGDYEKAEVFLAKSAQGSPDDARARARLGVARLAGGDVARAYADLEAASALDESSGQADLALILAHMRSGEFDRALDAQKVLEQKQPNSAQTYNLKGGILLAKRDVAGARLAFDKALELQPGFLAAAINLARLDLADKKPDVAKGRFERIIKATPENVEALLAYADIQSATGSDPKEVLTSLERAAAAGPGLLPPQLALIQHFLRAREPAKAMTVAQQASTAHASDPRAIEALARAQMAAGEVQQAIATLNKLSSFAPQSPGPLVLLSDAQRQSKDYGAAEQSLRKALALKPDLLEAQQRLFAIQMSRGDRDAALQTAKTVQKQQSTVAVGYALEGDVLGSNGKWAEAAAAYRKALDRGKSGELVNKLHSALTRSSRKAEADKVMSEWLSAEPNDLVARGYMAERALGEKRYGDALKLFRTMNELSPGNALVLNNLAWTAAAAKDGQAMAYAEQALAAAPDNPVVLDTIGMIQVDAGQTEKGVANLERAVSLAPDIATLRLNLAKTYARLDRKADAKKMLQALMPKLEAGSPIQAEAAELLNRVLKISGSPSVSSPLGKIDFENRPLPRDHADSS</sequence>
<reference evidence="6 7" key="1">
    <citation type="submission" date="2017-06" db="EMBL/GenBank/DDBJ databases">
        <title>Azoarcus sp. TSNA42 complete genome sequence.</title>
        <authorList>
            <person name="Woo J.-H."/>
            <person name="Kim H.-S."/>
        </authorList>
    </citation>
    <scope>NUCLEOTIDE SEQUENCE [LARGE SCALE GENOMIC DNA]</scope>
    <source>
        <strain evidence="6 7">TSNA42</strain>
    </source>
</reference>
<dbReference type="NCBIfam" id="TIGR02917">
    <property type="entry name" value="PEP_TPR_lipo"/>
    <property type="match status" value="1"/>
</dbReference>
<feature type="region of interest" description="Disordered" evidence="4">
    <location>
        <begin position="917"/>
        <end position="943"/>
    </location>
</feature>
<dbReference type="SUPFAM" id="SSF48452">
    <property type="entry name" value="TPR-like"/>
    <property type="match status" value="4"/>
</dbReference>
<dbReference type="OrthoDB" id="5290951at2"/>
<dbReference type="PROSITE" id="PS50005">
    <property type="entry name" value="TPR"/>
    <property type="match status" value="4"/>
</dbReference>
<accession>A0A2U8GX89</accession>
<feature type="repeat" description="TPR" evidence="3">
    <location>
        <begin position="356"/>
        <end position="389"/>
    </location>
</feature>
<dbReference type="SMART" id="SM00028">
    <property type="entry name" value="TPR"/>
    <property type="match status" value="13"/>
</dbReference>
<dbReference type="Pfam" id="PF13432">
    <property type="entry name" value="TPR_16"/>
    <property type="match status" value="5"/>
</dbReference>
<dbReference type="Proteomes" id="UP000244902">
    <property type="component" value="Chromosome"/>
</dbReference>
<feature type="domain" description="Ancillary SecYEG translocon subunit/Cell division coordinator CpoB TPR" evidence="5">
    <location>
        <begin position="604"/>
        <end position="731"/>
    </location>
</feature>
<dbReference type="Pfam" id="PF09976">
    <property type="entry name" value="TPR_21"/>
    <property type="match status" value="1"/>
</dbReference>
<evidence type="ECO:0000256" key="1">
    <source>
        <dbReference type="ARBA" id="ARBA00022737"/>
    </source>
</evidence>
<dbReference type="InterPro" id="IPR018704">
    <property type="entry name" value="SecYEG/CpoB_TPR"/>
</dbReference>
<dbReference type="AlphaFoldDB" id="A0A2U8GX89"/>
<evidence type="ECO:0000259" key="5">
    <source>
        <dbReference type="Pfam" id="PF09976"/>
    </source>
</evidence>
<dbReference type="PANTHER" id="PTHR45586">
    <property type="entry name" value="TPR REPEAT-CONTAINING PROTEIN PA4667"/>
    <property type="match status" value="1"/>
</dbReference>
<keyword evidence="2 3" id="KW-0802">TPR repeat</keyword>
<evidence type="ECO:0000256" key="2">
    <source>
        <dbReference type="ARBA" id="ARBA00022803"/>
    </source>
</evidence>
<evidence type="ECO:0000313" key="7">
    <source>
        <dbReference type="Proteomes" id="UP000244902"/>
    </source>
</evidence>
<organism evidence="6 7">
    <name type="scientific">Parazoarcus communis</name>
    <dbReference type="NCBI Taxonomy" id="41977"/>
    <lineage>
        <taxon>Bacteria</taxon>
        <taxon>Pseudomonadati</taxon>
        <taxon>Pseudomonadota</taxon>
        <taxon>Betaproteobacteria</taxon>
        <taxon>Rhodocyclales</taxon>
        <taxon>Zoogloeaceae</taxon>
        <taxon>Parazoarcus</taxon>
    </lineage>
</organism>
<feature type="compositionally biased region" description="Basic and acidic residues" evidence="4">
    <location>
        <begin position="928"/>
        <end position="943"/>
    </location>
</feature>
<gene>
    <name evidence="6" type="ORF">CEW87_01065</name>
</gene>
<feature type="repeat" description="TPR" evidence="3">
    <location>
        <begin position="458"/>
        <end position="491"/>
    </location>
</feature>
<evidence type="ECO:0000256" key="3">
    <source>
        <dbReference type="PROSITE-ProRule" id="PRU00339"/>
    </source>
</evidence>
<protein>
    <recommendedName>
        <fullName evidence="5">Ancillary SecYEG translocon subunit/Cell division coordinator CpoB TPR domain-containing protein</fullName>
    </recommendedName>
</protein>
<name>A0A2U8GX89_9RHOO</name>
<proteinExistence type="predicted"/>